<dbReference type="Proteomes" id="UP000015241">
    <property type="component" value="Unassembled WGS sequence"/>
</dbReference>
<dbReference type="AlphaFoldDB" id="S8ECD0"/>
<proteinExistence type="predicted"/>
<keyword evidence="1" id="KW-0732">Signal</keyword>
<dbReference type="STRING" id="743788.S8ECD0"/>
<feature type="signal peptide" evidence="1">
    <location>
        <begin position="1"/>
        <end position="19"/>
    </location>
</feature>
<name>S8ECD0_FOMSC</name>
<organism evidence="2 3">
    <name type="scientific">Fomitopsis schrenkii</name>
    <name type="common">Brown rot fungus</name>
    <dbReference type="NCBI Taxonomy" id="2126942"/>
    <lineage>
        <taxon>Eukaryota</taxon>
        <taxon>Fungi</taxon>
        <taxon>Dikarya</taxon>
        <taxon>Basidiomycota</taxon>
        <taxon>Agaricomycotina</taxon>
        <taxon>Agaricomycetes</taxon>
        <taxon>Polyporales</taxon>
        <taxon>Fomitopsis</taxon>
    </lineage>
</organism>
<dbReference type="eggNOG" id="ENOG502S9QB">
    <property type="taxonomic scope" value="Eukaryota"/>
</dbReference>
<dbReference type="EMBL" id="KE504134">
    <property type="protein sequence ID" value="EPT02622.1"/>
    <property type="molecule type" value="Genomic_DNA"/>
</dbReference>
<keyword evidence="3" id="KW-1185">Reference proteome</keyword>
<evidence type="ECO:0000313" key="2">
    <source>
        <dbReference type="EMBL" id="EPT02622.1"/>
    </source>
</evidence>
<dbReference type="OrthoDB" id="2536450at2759"/>
<dbReference type="PANTHER" id="PTHR34862:SF1">
    <property type="entry name" value="SPARK DOMAIN-CONTAINING PROTEIN"/>
    <property type="match status" value="1"/>
</dbReference>
<gene>
    <name evidence="2" type="ORF">FOMPIDRAFT_128132</name>
</gene>
<sequence length="261" mass="26281">MKVAKVAVLVAVGAQATFAVSLSQNCQSTLAQLVTSSETACLNAGSLVGLVVSTQNTSVVSTINSWITGLCSQTACSNQTLADVVSNVTSGCQSDLQSAGINTTASELTPLVQQYYPTARKAACLADTSNNKTLCVTEVLNNIQSQVGTITKDNAQEIASEIASGSITLGSNVTCTDCTKAVYNLVEQADPSVASTYNSTVASQCGASFTDGSEPSAITQTANQNTASNNTSGALSVSAAPIAAVAISSLVAASSVFALLA</sequence>
<dbReference type="PANTHER" id="PTHR34862">
    <property type="entry name" value="SPARK DOMAIN-CONTAINING PROTEIN"/>
    <property type="match status" value="1"/>
</dbReference>
<protein>
    <submittedName>
        <fullName evidence="2">Uncharacterized protein</fullName>
    </submittedName>
</protein>
<dbReference type="HOGENOM" id="CLU_084277_0_0_1"/>
<evidence type="ECO:0000313" key="3">
    <source>
        <dbReference type="Proteomes" id="UP000015241"/>
    </source>
</evidence>
<accession>S8ECD0</accession>
<evidence type="ECO:0000256" key="1">
    <source>
        <dbReference type="SAM" id="SignalP"/>
    </source>
</evidence>
<dbReference type="InParanoid" id="S8ECD0"/>
<feature type="chain" id="PRO_5004562914" evidence="1">
    <location>
        <begin position="20"/>
        <end position="261"/>
    </location>
</feature>
<reference evidence="2 3" key="1">
    <citation type="journal article" date="2012" name="Science">
        <title>The Paleozoic origin of enzymatic lignin decomposition reconstructed from 31 fungal genomes.</title>
        <authorList>
            <person name="Floudas D."/>
            <person name="Binder M."/>
            <person name="Riley R."/>
            <person name="Barry K."/>
            <person name="Blanchette R.A."/>
            <person name="Henrissat B."/>
            <person name="Martinez A.T."/>
            <person name="Otillar R."/>
            <person name="Spatafora J.W."/>
            <person name="Yadav J.S."/>
            <person name="Aerts A."/>
            <person name="Benoit I."/>
            <person name="Boyd A."/>
            <person name="Carlson A."/>
            <person name="Copeland A."/>
            <person name="Coutinho P.M."/>
            <person name="de Vries R.P."/>
            <person name="Ferreira P."/>
            <person name="Findley K."/>
            <person name="Foster B."/>
            <person name="Gaskell J."/>
            <person name="Glotzer D."/>
            <person name="Gorecki P."/>
            <person name="Heitman J."/>
            <person name="Hesse C."/>
            <person name="Hori C."/>
            <person name="Igarashi K."/>
            <person name="Jurgens J.A."/>
            <person name="Kallen N."/>
            <person name="Kersten P."/>
            <person name="Kohler A."/>
            <person name="Kuees U."/>
            <person name="Kumar T.K.A."/>
            <person name="Kuo A."/>
            <person name="LaButti K."/>
            <person name="Larrondo L.F."/>
            <person name="Lindquist E."/>
            <person name="Ling A."/>
            <person name="Lombard V."/>
            <person name="Lucas S."/>
            <person name="Lundell T."/>
            <person name="Martin R."/>
            <person name="McLaughlin D.J."/>
            <person name="Morgenstern I."/>
            <person name="Morin E."/>
            <person name="Murat C."/>
            <person name="Nagy L.G."/>
            <person name="Nolan M."/>
            <person name="Ohm R.A."/>
            <person name="Patyshakuliyeva A."/>
            <person name="Rokas A."/>
            <person name="Ruiz-Duenas F.J."/>
            <person name="Sabat G."/>
            <person name="Salamov A."/>
            <person name="Samejima M."/>
            <person name="Schmutz J."/>
            <person name="Slot J.C."/>
            <person name="St John F."/>
            <person name="Stenlid J."/>
            <person name="Sun H."/>
            <person name="Sun S."/>
            <person name="Syed K."/>
            <person name="Tsang A."/>
            <person name="Wiebenga A."/>
            <person name="Young D."/>
            <person name="Pisabarro A."/>
            <person name="Eastwood D.C."/>
            <person name="Martin F."/>
            <person name="Cullen D."/>
            <person name="Grigoriev I.V."/>
            <person name="Hibbett D.S."/>
        </authorList>
    </citation>
    <scope>NUCLEOTIDE SEQUENCE</scope>
    <source>
        <strain evidence="3">FP-58527</strain>
    </source>
</reference>